<dbReference type="GO" id="GO:0000107">
    <property type="term" value="F:imidazoleglycerol-phosphate synthase activity"/>
    <property type="evidence" value="ECO:0007669"/>
    <property type="project" value="UniProtKB-UniRule"/>
</dbReference>
<comment type="caution">
    <text evidence="15">The sequence shown here is derived from an EMBL/GenBank/DDBJ whole genome shotgun (WGS) entry which is preliminary data.</text>
</comment>
<dbReference type="PANTHER" id="PTHR42701">
    <property type="entry name" value="IMIDAZOLE GLYCEROL PHOSPHATE SYNTHASE SUBUNIT HISH"/>
    <property type="match status" value="1"/>
</dbReference>
<keyword evidence="7 12" id="KW-0315">Glutamine amidotransferase</keyword>
<evidence type="ECO:0000256" key="7">
    <source>
        <dbReference type="ARBA" id="ARBA00022962"/>
    </source>
</evidence>
<comment type="catalytic activity">
    <reaction evidence="11 12">
        <text>L-glutamine + H2O = L-glutamate + NH4(+)</text>
        <dbReference type="Rhea" id="RHEA:15889"/>
        <dbReference type="ChEBI" id="CHEBI:15377"/>
        <dbReference type="ChEBI" id="CHEBI:28938"/>
        <dbReference type="ChEBI" id="CHEBI:29985"/>
        <dbReference type="ChEBI" id="CHEBI:58359"/>
        <dbReference type="EC" id="3.5.1.2"/>
    </reaction>
</comment>
<dbReference type="FunFam" id="3.40.50.880:FF:000009">
    <property type="entry name" value="Imidazole glycerol phosphate synthase subunit HisH"/>
    <property type="match status" value="1"/>
</dbReference>
<sequence length="198" mass="21707">MIAIIDYGMGNLKNVHKALQSIEVESIITADPKVIGQSEKVILPGVGAFKDAIHTINASGLREVIDESAYSGKPFLGICLGMQLLFENSYENGSYKGLGYIPGDIVKLEVPLKVPHMGWNTLEIVKQEPIFEGVPNNSYAYFVHSYHMEGAEGMISAYTTYGKRFGVAVQKDNIYGAQFHPEKSSTVGLQMLKNFASL</sequence>
<keyword evidence="4 12" id="KW-0963">Cytoplasm</keyword>
<evidence type="ECO:0000313" key="15">
    <source>
        <dbReference type="EMBL" id="MDA3730586.1"/>
    </source>
</evidence>
<dbReference type="Gene3D" id="3.40.50.880">
    <property type="match status" value="1"/>
</dbReference>
<dbReference type="AlphaFoldDB" id="A0AA42DKP2"/>
<dbReference type="SUPFAM" id="SSF52317">
    <property type="entry name" value="Class I glutamine amidotransferase-like"/>
    <property type="match status" value="1"/>
</dbReference>
<dbReference type="InterPro" id="IPR017926">
    <property type="entry name" value="GATASE"/>
</dbReference>
<evidence type="ECO:0000256" key="1">
    <source>
        <dbReference type="ARBA" id="ARBA00004496"/>
    </source>
</evidence>
<comment type="subcellular location">
    <subcellularLocation>
        <location evidence="1 12">Cytoplasm</location>
    </subcellularLocation>
</comment>
<dbReference type="NCBIfam" id="TIGR01855">
    <property type="entry name" value="IMP_synth_hisH"/>
    <property type="match status" value="1"/>
</dbReference>
<dbReference type="InterPro" id="IPR010139">
    <property type="entry name" value="Imidazole-glycPsynth_HisH"/>
</dbReference>
<dbReference type="RefSeq" id="WP_271011181.1">
    <property type="nucleotide sequence ID" value="NZ_JAQIFT010000016.1"/>
</dbReference>
<feature type="active site" evidence="12 13">
    <location>
        <position position="182"/>
    </location>
</feature>
<dbReference type="PROSITE" id="PS51274">
    <property type="entry name" value="GATASE_COBBQ"/>
    <property type="match status" value="1"/>
</dbReference>
<dbReference type="Pfam" id="PF00117">
    <property type="entry name" value="GATase"/>
    <property type="match status" value="1"/>
</dbReference>
<keyword evidence="6 12" id="KW-0378">Hydrolase</keyword>
<feature type="domain" description="Glutamine amidotransferase" evidence="14">
    <location>
        <begin position="4"/>
        <end position="195"/>
    </location>
</feature>
<evidence type="ECO:0000256" key="12">
    <source>
        <dbReference type="HAMAP-Rule" id="MF_00278"/>
    </source>
</evidence>
<evidence type="ECO:0000256" key="3">
    <source>
        <dbReference type="ARBA" id="ARBA00011152"/>
    </source>
</evidence>
<evidence type="ECO:0000256" key="13">
    <source>
        <dbReference type="PIRSR" id="PIRSR000495-1"/>
    </source>
</evidence>
<dbReference type="PANTHER" id="PTHR42701:SF1">
    <property type="entry name" value="IMIDAZOLE GLYCEROL PHOSPHATE SYNTHASE SUBUNIT HISH"/>
    <property type="match status" value="1"/>
</dbReference>
<keyword evidence="9 12" id="KW-0456">Lyase</keyword>
<keyword evidence="16" id="KW-1185">Reference proteome</keyword>
<comment type="catalytic activity">
    <reaction evidence="10 12">
        <text>5-[(5-phospho-1-deoxy-D-ribulos-1-ylimino)methylamino]-1-(5-phospho-beta-D-ribosyl)imidazole-4-carboxamide + L-glutamine = D-erythro-1-(imidazol-4-yl)glycerol 3-phosphate + 5-amino-1-(5-phospho-beta-D-ribosyl)imidazole-4-carboxamide + L-glutamate + H(+)</text>
        <dbReference type="Rhea" id="RHEA:24793"/>
        <dbReference type="ChEBI" id="CHEBI:15378"/>
        <dbReference type="ChEBI" id="CHEBI:29985"/>
        <dbReference type="ChEBI" id="CHEBI:58278"/>
        <dbReference type="ChEBI" id="CHEBI:58359"/>
        <dbReference type="ChEBI" id="CHEBI:58475"/>
        <dbReference type="ChEBI" id="CHEBI:58525"/>
        <dbReference type="EC" id="4.3.2.10"/>
    </reaction>
</comment>
<evidence type="ECO:0000256" key="4">
    <source>
        <dbReference type="ARBA" id="ARBA00022490"/>
    </source>
</evidence>
<evidence type="ECO:0000256" key="5">
    <source>
        <dbReference type="ARBA" id="ARBA00022605"/>
    </source>
</evidence>
<evidence type="ECO:0000256" key="9">
    <source>
        <dbReference type="ARBA" id="ARBA00023239"/>
    </source>
</evidence>
<dbReference type="EC" id="3.5.1.2" evidence="12"/>
<keyword evidence="5 12" id="KW-0028">Amino-acid biosynthesis</keyword>
<dbReference type="InterPro" id="IPR029062">
    <property type="entry name" value="Class_I_gatase-like"/>
</dbReference>
<evidence type="ECO:0000313" key="16">
    <source>
        <dbReference type="Proteomes" id="UP001169242"/>
    </source>
</evidence>
<dbReference type="GO" id="GO:0016829">
    <property type="term" value="F:lyase activity"/>
    <property type="evidence" value="ECO:0007669"/>
    <property type="project" value="UniProtKB-KW"/>
</dbReference>
<dbReference type="GO" id="GO:0000105">
    <property type="term" value="P:L-histidine biosynthetic process"/>
    <property type="evidence" value="ECO:0007669"/>
    <property type="project" value="UniProtKB-UniRule"/>
</dbReference>
<gene>
    <name evidence="12 15" type="primary">hisH</name>
    <name evidence="15" type="ORF">PBV87_03625</name>
</gene>
<protein>
    <recommendedName>
        <fullName evidence="12">Imidazole glycerol phosphate synthase subunit HisH</fullName>
        <ecNumber evidence="12">4.3.2.10</ecNumber>
    </recommendedName>
    <alternativeName>
        <fullName evidence="12">IGP synthase glutaminase subunit</fullName>
        <ecNumber evidence="12">3.5.1.2</ecNumber>
    </alternativeName>
    <alternativeName>
        <fullName evidence="12">IGP synthase subunit HisH</fullName>
    </alternativeName>
    <alternativeName>
        <fullName evidence="12">ImGP synthase subunit HisH</fullName>
        <shortName evidence="12">IGPS subunit HisH</shortName>
    </alternativeName>
</protein>
<accession>A0AA42DKP2</accession>
<dbReference type="GO" id="GO:0005737">
    <property type="term" value="C:cytoplasm"/>
    <property type="evidence" value="ECO:0007669"/>
    <property type="project" value="UniProtKB-SubCell"/>
</dbReference>
<evidence type="ECO:0000256" key="2">
    <source>
        <dbReference type="ARBA" id="ARBA00005091"/>
    </source>
</evidence>
<evidence type="ECO:0000256" key="8">
    <source>
        <dbReference type="ARBA" id="ARBA00023102"/>
    </source>
</evidence>
<comment type="subunit">
    <text evidence="3 12">Heterodimer of HisH and HisF.</text>
</comment>
<dbReference type="HAMAP" id="MF_00278">
    <property type="entry name" value="HisH"/>
    <property type="match status" value="1"/>
</dbReference>
<dbReference type="Proteomes" id="UP001169242">
    <property type="component" value="Unassembled WGS sequence"/>
</dbReference>
<dbReference type="GO" id="GO:0004359">
    <property type="term" value="F:glutaminase activity"/>
    <property type="evidence" value="ECO:0007669"/>
    <property type="project" value="UniProtKB-EC"/>
</dbReference>
<feature type="active site" description="Nucleophile" evidence="12 13">
    <location>
        <position position="79"/>
    </location>
</feature>
<organism evidence="15 16">
    <name type="scientific">Holtiella tumoricola</name>
    <dbReference type="NCBI Taxonomy" id="3018743"/>
    <lineage>
        <taxon>Bacteria</taxon>
        <taxon>Bacillati</taxon>
        <taxon>Bacillota</taxon>
        <taxon>Clostridia</taxon>
        <taxon>Lachnospirales</taxon>
        <taxon>Cellulosilyticaceae</taxon>
        <taxon>Holtiella</taxon>
    </lineage>
</organism>
<evidence type="ECO:0000256" key="10">
    <source>
        <dbReference type="ARBA" id="ARBA00047838"/>
    </source>
</evidence>
<dbReference type="EMBL" id="JAQIFT010000016">
    <property type="protein sequence ID" value="MDA3730586.1"/>
    <property type="molecule type" value="Genomic_DNA"/>
</dbReference>
<feature type="active site" evidence="12 13">
    <location>
        <position position="180"/>
    </location>
</feature>
<comment type="pathway">
    <text evidence="2 12">Amino-acid biosynthesis; L-histidine biosynthesis; L-histidine from 5-phospho-alpha-D-ribose 1-diphosphate: step 5/9.</text>
</comment>
<evidence type="ECO:0000256" key="11">
    <source>
        <dbReference type="ARBA" id="ARBA00049534"/>
    </source>
</evidence>
<name>A0AA42DKP2_9FIRM</name>
<dbReference type="EC" id="4.3.2.10" evidence="12"/>
<dbReference type="CDD" id="cd01748">
    <property type="entry name" value="GATase1_IGP_Synthase"/>
    <property type="match status" value="1"/>
</dbReference>
<reference evidence="15" key="1">
    <citation type="journal article" date="2023" name="Int. J. Syst. Evol. Microbiol.">
        <title>&lt;i&gt;Holtiella tumoricola&lt;/i&gt; gen. nov. sp. nov., isolated from a human clinical sample.</title>
        <authorList>
            <person name="Allen-Vercoe E."/>
            <person name="Daigneault M.C."/>
            <person name="Vancuren S.J."/>
            <person name="Cochrane K."/>
            <person name="O'Neal L.L."/>
            <person name="Sankaranarayanan K."/>
            <person name="Lawson P.A."/>
        </authorList>
    </citation>
    <scope>NUCLEOTIDE SEQUENCE</scope>
    <source>
        <strain evidence="15">CC70A</strain>
    </source>
</reference>
<proteinExistence type="inferred from homology"/>
<comment type="function">
    <text evidence="12">IGPS catalyzes the conversion of PRFAR and glutamine to IGP, AICAR and glutamate. The HisH subunit catalyzes the hydrolysis of glutamine to glutamate and ammonia as part of the synthesis of IGP and AICAR. The resulting ammonia molecule is channeled to the active site of HisF.</text>
</comment>
<keyword evidence="8 12" id="KW-0368">Histidine biosynthesis</keyword>
<evidence type="ECO:0000256" key="6">
    <source>
        <dbReference type="ARBA" id="ARBA00022801"/>
    </source>
</evidence>
<evidence type="ECO:0000259" key="14">
    <source>
        <dbReference type="Pfam" id="PF00117"/>
    </source>
</evidence>
<dbReference type="PROSITE" id="PS51273">
    <property type="entry name" value="GATASE_TYPE_1"/>
    <property type="match status" value="1"/>
</dbReference>
<dbReference type="PIRSF" id="PIRSF000495">
    <property type="entry name" value="Amidotransf_hisH"/>
    <property type="match status" value="1"/>
</dbReference>